<evidence type="ECO:0000256" key="10">
    <source>
        <dbReference type="PIRNR" id="PIRNR015761"/>
    </source>
</evidence>
<evidence type="ECO:0000313" key="14">
    <source>
        <dbReference type="Proteomes" id="UP000279760"/>
    </source>
</evidence>
<dbReference type="GO" id="GO:0005886">
    <property type="term" value="C:plasma membrane"/>
    <property type="evidence" value="ECO:0007669"/>
    <property type="project" value="UniProtKB-SubCell"/>
</dbReference>
<dbReference type="AlphaFoldDB" id="A0A3G4VD93"/>
<evidence type="ECO:0000256" key="7">
    <source>
        <dbReference type="ARBA" id="ARBA00022927"/>
    </source>
</evidence>
<organism evidence="13 14">
    <name type="scientific">Vibrio mediterranei</name>
    <dbReference type="NCBI Taxonomy" id="689"/>
    <lineage>
        <taxon>Bacteria</taxon>
        <taxon>Pseudomonadati</taxon>
        <taxon>Pseudomonadota</taxon>
        <taxon>Gammaproteobacteria</taxon>
        <taxon>Vibrionales</taxon>
        <taxon>Vibrionaceae</taxon>
        <taxon>Vibrio</taxon>
    </lineage>
</organism>
<keyword evidence="5" id="KW-0997">Cell inner membrane</keyword>
<reference evidence="13 14" key="1">
    <citation type="submission" date="2018-11" db="EMBL/GenBank/DDBJ databases">
        <title>Complete Genome Sequence of Vbrio mediterranei 117-T6: a Potential Pathogen Bacteria Isolated from the Conchocelis of Pyropia.</title>
        <authorList>
            <person name="Liu Q."/>
        </authorList>
    </citation>
    <scope>NUCLEOTIDE SEQUENCE [LARGE SCALE GENOMIC DNA]</scope>
    <source>
        <strain evidence="13 14">117-T6</strain>
    </source>
</reference>
<dbReference type="Pfam" id="PF12693">
    <property type="entry name" value="GspL_C"/>
    <property type="match status" value="1"/>
</dbReference>
<dbReference type="EMBL" id="CP033577">
    <property type="protein sequence ID" value="AYV21552.1"/>
    <property type="molecule type" value="Genomic_DNA"/>
</dbReference>
<evidence type="ECO:0000256" key="4">
    <source>
        <dbReference type="ARBA" id="ARBA00022475"/>
    </source>
</evidence>
<keyword evidence="3 10" id="KW-0813">Transport</keyword>
<dbReference type="Gene3D" id="3.30.420.380">
    <property type="match status" value="1"/>
</dbReference>
<feature type="domain" description="GspL periplasmic" evidence="12">
    <location>
        <begin position="254"/>
        <end position="412"/>
    </location>
</feature>
<evidence type="ECO:0000313" key="13">
    <source>
        <dbReference type="EMBL" id="AYV21552.1"/>
    </source>
</evidence>
<dbReference type="Pfam" id="PF05134">
    <property type="entry name" value="T2SSL"/>
    <property type="match status" value="1"/>
</dbReference>
<proteinExistence type="inferred from homology"/>
<comment type="similarity">
    <text evidence="2 10">Belongs to the GSP L family.</text>
</comment>
<feature type="domain" description="GspL cytoplasmic actin-ATPase-like" evidence="11">
    <location>
        <begin position="5"/>
        <end position="249"/>
    </location>
</feature>
<dbReference type="GO" id="GO:0015627">
    <property type="term" value="C:type II protein secretion system complex"/>
    <property type="evidence" value="ECO:0007669"/>
    <property type="project" value="InterPro"/>
</dbReference>
<sequence length="413" mass="46251">MSEFLTVRLNSQPTSPVHWAVWSTNQQEVIASGVLDSLAQLEEIKEYAQQRVTMLMLCAQDVHFAQVEIPAGGARQFETMLPFLVEDDIAQDVEQLHFTILNKHADKAAVCAVDKRYLSDVLEAFLQHGIEVKKVVPDVLALPKTQHVSAIEMDEQWLFRTSEWSGMTVDNNWLEAVIKSDYLSSREQQDQEESAVVVVESYSEEPTIVASYSDHVSWQTLPAEPAMAVLSKGVVDSGFSLLSGDFKPKASFLKHWKVWKKVAIAASILIVALIAEQVVLVNQYEAQAAAYRAESERIFRSVFPDKKRIPTVSYLKRQMQDELGRLGGSDISSASVLEWLSKLPDTVGQVNGMQVESFTFDGNRNEVRMSVTSKDFESFEAARIKLETQFDVSQGPLNRNGEVVMGNFVLKAK</sequence>
<evidence type="ECO:0000259" key="12">
    <source>
        <dbReference type="Pfam" id="PF12693"/>
    </source>
</evidence>
<evidence type="ECO:0000256" key="5">
    <source>
        <dbReference type="ARBA" id="ARBA00022519"/>
    </source>
</evidence>
<keyword evidence="6" id="KW-0812">Transmembrane</keyword>
<comment type="function">
    <text evidence="10">Inner membrane component of the type II secretion system required for the energy-dependent secretion of extracellular factors such as proteases and toxins from the periplasm.</text>
</comment>
<keyword evidence="8" id="KW-1133">Transmembrane helix</keyword>
<evidence type="ECO:0000256" key="6">
    <source>
        <dbReference type="ARBA" id="ARBA00022692"/>
    </source>
</evidence>
<keyword evidence="7 10" id="KW-0653">Protein transport</keyword>
<evidence type="ECO:0000256" key="2">
    <source>
        <dbReference type="ARBA" id="ARBA00005318"/>
    </source>
</evidence>
<evidence type="ECO:0000256" key="3">
    <source>
        <dbReference type="ARBA" id="ARBA00022448"/>
    </source>
</evidence>
<evidence type="ECO:0000256" key="1">
    <source>
        <dbReference type="ARBA" id="ARBA00004377"/>
    </source>
</evidence>
<dbReference type="InterPro" id="IPR007812">
    <property type="entry name" value="T2SS_protein-GspL"/>
</dbReference>
<dbReference type="GO" id="GO:0009276">
    <property type="term" value="C:Gram-negative-bacterium-type cell wall"/>
    <property type="evidence" value="ECO:0007669"/>
    <property type="project" value="InterPro"/>
</dbReference>
<name>A0A3G4VD93_9VIBR</name>
<dbReference type="Gene3D" id="3.30.1360.100">
    <property type="entry name" value="General secretion pathway protein M, EpsM"/>
    <property type="match status" value="1"/>
</dbReference>
<evidence type="ECO:0000259" key="11">
    <source>
        <dbReference type="Pfam" id="PF05134"/>
    </source>
</evidence>
<keyword evidence="9" id="KW-0472">Membrane</keyword>
<dbReference type="NCBIfam" id="TIGR01709">
    <property type="entry name" value="typeII_sec_gspL"/>
    <property type="match status" value="1"/>
</dbReference>
<comment type="subcellular location">
    <subcellularLocation>
        <location evidence="1">Cell inner membrane</location>
        <topology evidence="1">Single-pass membrane protein</topology>
    </subcellularLocation>
</comment>
<dbReference type="GO" id="GO:0015628">
    <property type="term" value="P:protein secretion by the type II secretion system"/>
    <property type="evidence" value="ECO:0007669"/>
    <property type="project" value="InterPro"/>
</dbReference>
<dbReference type="Proteomes" id="UP000279760">
    <property type="component" value="Chromosome 1"/>
</dbReference>
<dbReference type="SUPFAM" id="SSF53067">
    <property type="entry name" value="Actin-like ATPase domain"/>
    <property type="match status" value="2"/>
</dbReference>
<dbReference type="InterPro" id="IPR025691">
    <property type="entry name" value="GspL_pp_dom"/>
</dbReference>
<dbReference type="PIRSF" id="PIRSF015761">
    <property type="entry name" value="Protein_L"/>
    <property type="match status" value="1"/>
</dbReference>
<evidence type="ECO:0000256" key="8">
    <source>
        <dbReference type="ARBA" id="ARBA00022989"/>
    </source>
</evidence>
<gene>
    <name evidence="13" type="primary">gspL</name>
    <name evidence="13" type="ORF">ECB94_09915</name>
</gene>
<keyword evidence="4" id="KW-1003">Cell membrane</keyword>
<accession>A0A3G4VD93</accession>
<dbReference type="InterPro" id="IPR043129">
    <property type="entry name" value="ATPase_NBD"/>
</dbReference>
<dbReference type="InterPro" id="IPR024230">
    <property type="entry name" value="GspL_cyto_dom"/>
</dbReference>
<evidence type="ECO:0000256" key="9">
    <source>
        <dbReference type="ARBA" id="ARBA00023136"/>
    </source>
</evidence>
<dbReference type="CDD" id="cd24017">
    <property type="entry name" value="ASKHA_T2SSL_N"/>
    <property type="match status" value="1"/>
</dbReference>
<dbReference type="Gene3D" id="3.30.420.370">
    <property type="match status" value="1"/>
</dbReference>
<protein>
    <recommendedName>
        <fullName evidence="10">Type II secretion system protein L</fullName>
        <shortName evidence="10">T2SS protein L</shortName>
    </recommendedName>
</protein>
<dbReference type="RefSeq" id="WP_124940514.1">
    <property type="nucleotide sequence ID" value="NZ_CP033577.1"/>
</dbReference>